<reference evidence="2 3" key="1">
    <citation type="submission" date="2016-08" db="EMBL/GenBank/DDBJ databases">
        <title>Hymenobacter coccineus sp. nov., Hymenobacter lapidarius sp. nov. and Hymenobacter glacialis sp. nov., isolated from Antarctic soil.</title>
        <authorList>
            <person name="Sedlacek I."/>
            <person name="Kralova S."/>
            <person name="Kyrova K."/>
            <person name="Maslanova I."/>
            <person name="Stankova E."/>
            <person name="Vrbovska V."/>
            <person name="Nemec M."/>
            <person name="Bartak M."/>
            <person name="Svec P."/>
            <person name="Busse H.-J."/>
            <person name="Pantucek R."/>
        </authorList>
    </citation>
    <scope>NUCLEOTIDE SEQUENCE [LARGE SCALE GENOMIC DNA]</scope>
    <source>
        <strain evidence="2 3">CCM 8648</strain>
    </source>
</reference>
<sequence>MYLEKLDGLSISAQQPLSKIGSRDNDARDLYIISDFQRNAIDGEVIDKIDGQGKVILLPIVAKPAANVYVDSVWLDDAFVRPRMNVGLHVLLRNGGALAAQDCPVKVFLGNHQVGAFRVDVGAGQATTHVLQVQVQDDVMVLGRVVTEDPAVTFDNVFNFTLQPAGLIKILEIGNESVTRGLYANEPLFSYSFSRTGSVDYARLREADLVVVREVKEVEAGLREGLRAVLKRGGSVVVVPSSEPVGRRSYQLLFTDLGLGTVEWEQKSVAPELREVAMPNAREPFFRNVFGAQQRAVTMPRVAPVLRWARTGTDILRLRDGDSYLAKFASGAGHVYVFSAPFTREYSDFVAHALFVPVMYRMAMLSYRNEQLPAYRLSSRSVALQLGRESGATLNDRRQGDETGFRFVKDSLVFIPPQRVVGQEVQLELPEGMDQAGFYQVKRGASIITTLAFNQSKQESELASYSADELRALIGPNRPNMQVLDGDVDGLDLAKYRSEQAGTPLWRYFVALALVCLLAEAMLVRFGGGRKPGAKLSAA</sequence>
<dbReference type="PANTHER" id="PTHR37464">
    <property type="entry name" value="BLL2463 PROTEIN"/>
    <property type="match status" value="1"/>
</dbReference>
<dbReference type="EMBL" id="MDZC01000070">
    <property type="protein sequence ID" value="OGX84508.1"/>
    <property type="molecule type" value="Genomic_DNA"/>
</dbReference>
<keyword evidence="1" id="KW-1133">Transmembrane helix</keyword>
<accession>A0A1G1T0W0</accession>
<dbReference type="AlphaFoldDB" id="A0A1G1T0W0"/>
<comment type="caution">
    <text evidence="2">The sequence shown here is derived from an EMBL/GenBank/DDBJ whole genome shotgun (WGS) entry which is preliminary data.</text>
</comment>
<dbReference type="STRING" id="1908236.BEN48_15860"/>
<gene>
    <name evidence="2" type="ORF">BEN48_15860</name>
</gene>
<keyword evidence="3" id="KW-1185">Reference proteome</keyword>
<protein>
    <submittedName>
        <fullName evidence="2">Uncharacterized protein</fullName>
    </submittedName>
</protein>
<evidence type="ECO:0000256" key="1">
    <source>
        <dbReference type="SAM" id="Phobius"/>
    </source>
</evidence>
<keyword evidence="1" id="KW-0472">Membrane</keyword>
<dbReference type="PANTHER" id="PTHR37464:SF1">
    <property type="entry name" value="BLL2463 PROTEIN"/>
    <property type="match status" value="1"/>
</dbReference>
<proteinExistence type="predicted"/>
<keyword evidence="1" id="KW-0812">Transmembrane</keyword>
<dbReference type="Proteomes" id="UP000177791">
    <property type="component" value="Unassembled WGS sequence"/>
</dbReference>
<name>A0A1G1T0W0_9BACT</name>
<feature type="transmembrane region" description="Helical" evidence="1">
    <location>
        <begin position="505"/>
        <end position="526"/>
    </location>
</feature>
<evidence type="ECO:0000313" key="3">
    <source>
        <dbReference type="Proteomes" id="UP000177791"/>
    </source>
</evidence>
<organism evidence="2 3">
    <name type="scientific">Hymenobacter glacialis</name>
    <dbReference type="NCBI Taxonomy" id="1908236"/>
    <lineage>
        <taxon>Bacteria</taxon>
        <taxon>Pseudomonadati</taxon>
        <taxon>Bacteroidota</taxon>
        <taxon>Cytophagia</taxon>
        <taxon>Cytophagales</taxon>
        <taxon>Hymenobacteraceae</taxon>
        <taxon>Hymenobacter</taxon>
    </lineage>
</organism>
<evidence type="ECO:0000313" key="2">
    <source>
        <dbReference type="EMBL" id="OGX84508.1"/>
    </source>
</evidence>